<dbReference type="GO" id="GO:0005886">
    <property type="term" value="C:plasma membrane"/>
    <property type="evidence" value="ECO:0007669"/>
    <property type="project" value="TreeGrafter"/>
</dbReference>
<dbReference type="GO" id="GO:1990961">
    <property type="term" value="P:xenobiotic detoxification by transmembrane export across the plasma membrane"/>
    <property type="evidence" value="ECO:0007669"/>
    <property type="project" value="TreeGrafter"/>
</dbReference>
<evidence type="ECO:0000313" key="8">
    <source>
        <dbReference type="Proteomes" id="UP000073492"/>
    </source>
</evidence>
<evidence type="ECO:0000256" key="4">
    <source>
        <dbReference type="ARBA" id="ARBA00023136"/>
    </source>
</evidence>
<evidence type="ECO:0000256" key="2">
    <source>
        <dbReference type="ARBA" id="ARBA00022692"/>
    </source>
</evidence>
<evidence type="ECO:0000256" key="6">
    <source>
        <dbReference type="SAM" id="Phobius"/>
    </source>
</evidence>
<proteinExistence type="predicted"/>
<organism evidence="7 8">
    <name type="scientific">Pseudocercospora musae</name>
    <dbReference type="NCBI Taxonomy" id="113226"/>
    <lineage>
        <taxon>Eukaryota</taxon>
        <taxon>Fungi</taxon>
        <taxon>Dikarya</taxon>
        <taxon>Ascomycota</taxon>
        <taxon>Pezizomycotina</taxon>
        <taxon>Dothideomycetes</taxon>
        <taxon>Dothideomycetidae</taxon>
        <taxon>Mycosphaerellales</taxon>
        <taxon>Mycosphaerellaceae</taxon>
        <taxon>Pseudocercospora</taxon>
    </lineage>
</organism>
<comment type="caution">
    <text evidence="7">The sequence shown here is derived from an EMBL/GenBank/DDBJ whole genome shotgun (WGS) entry which is preliminary data.</text>
</comment>
<dbReference type="PANTHER" id="PTHR23502:SF23">
    <property type="entry name" value="FLUCONAZOLE RESISTANCE PROTEIN 1"/>
    <property type="match status" value="1"/>
</dbReference>
<keyword evidence="2 6" id="KW-0812">Transmembrane</keyword>
<feature type="transmembrane region" description="Helical" evidence="6">
    <location>
        <begin position="199"/>
        <end position="217"/>
    </location>
</feature>
<evidence type="ECO:0000256" key="5">
    <source>
        <dbReference type="SAM" id="MobiDB-lite"/>
    </source>
</evidence>
<dbReference type="OrthoDB" id="3357846at2759"/>
<dbReference type="AlphaFoldDB" id="A0A139ILI7"/>
<sequence>MLETVSTALVRNVPAFLFFRFLRSFFGSPILSTGGPSIQYLHASWRQFLERSSEEQQFFTLAGASRSGRSSGTASSRFPARNESGNNAPTSRGAPSTNHWQRQYPESLANITNLDPTILSVNEYLCLIYGIYYSSFEVFPLVYGDIYHFNLIQSGLAVLTLAVGTLISFICYTGLLIVYPIPRNQTDDAGRPKLATIPARVELLVPPIGIFLCGWSANPNIHWIVTMIGVAMCPPGVFAVFQALFVYMAI</sequence>
<dbReference type="Proteomes" id="UP000073492">
    <property type="component" value="Unassembled WGS sequence"/>
</dbReference>
<dbReference type="GO" id="GO:0015244">
    <property type="term" value="F:fluconazole transmembrane transporter activity"/>
    <property type="evidence" value="ECO:0007669"/>
    <property type="project" value="TreeGrafter"/>
</dbReference>
<feature type="transmembrane region" description="Helical" evidence="6">
    <location>
        <begin position="223"/>
        <end position="247"/>
    </location>
</feature>
<comment type="subcellular location">
    <subcellularLocation>
        <location evidence="1">Membrane</location>
        <topology evidence="1">Multi-pass membrane protein</topology>
    </subcellularLocation>
</comment>
<name>A0A139ILI7_9PEZI</name>
<dbReference type="PANTHER" id="PTHR23502">
    <property type="entry name" value="MAJOR FACILITATOR SUPERFAMILY"/>
    <property type="match status" value="1"/>
</dbReference>
<feature type="transmembrane region" description="Helical" evidence="6">
    <location>
        <begin position="124"/>
        <end position="143"/>
    </location>
</feature>
<dbReference type="EMBL" id="LFZO01000054">
    <property type="protein sequence ID" value="KXT15643.1"/>
    <property type="molecule type" value="Genomic_DNA"/>
</dbReference>
<feature type="transmembrane region" description="Helical" evidence="6">
    <location>
        <begin position="155"/>
        <end position="179"/>
    </location>
</feature>
<evidence type="ECO:0000256" key="3">
    <source>
        <dbReference type="ARBA" id="ARBA00022989"/>
    </source>
</evidence>
<gene>
    <name evidence="7" type="ORF">AC579_5840</name>
</gene>
<keyword evidence="3 6" id="KW-1133">Transmembrane helix</keyword>
<feature type="compositionally biased region" description="Low complexity" evidence="5">
    <location>
        <begin position="62"/>
        <end position="77"/>
    </location>
</feature>
<keyword evidence="4 6" id="KW-0472">Membrane</keyword>
<feature type="compositionally biased region" description="Polar residues" evidence="5">
    <location>
        <begin position="83"/>
        <end position="99"/>
    </location>
</feature>
<evidence type="ECO:0000313" key="7">
    <source>
        <dbReference type="EMBL" id="KXT15643.1"/>
    </source>
</evidence>
<feature type="region of interest" description="Disordered" evidence="5">
    <location>
        <begin position="61"/>
        <end position="99"/>
    </location>
</feature>
<reference evidence="7 8" key="1">
    <citation type="submission" date="2015-07" db="EMBL/GenBank/DDBJ databases">
        <title>Comparative genomics of the Sigatoka disease complex on banana suggests a link between parallel evolutionary changes in Pseudocercospora fijiensis and Pseudocercospora eumusae and increased virulence on the banana host.</title>
        <authorList>
            <person name="Chang T.-C."/>
            <person name="Salvucci A."/>
            <person name="Crous P.W."/>
            <person name="Stergiopoulos I."/>
        </authorList>
    </citation>
    <scope>NUCLEOTIDE SEQUENCE [LARGE SCALE GENOMIC DNA]</scope>
    <source>
        <strain evidence="7 8">CBS 116634</strain>
    </source>
</reference>
<accession>A0A139ILI7</accession>
<evidence type="ECO:0000256" key="1">
    <source>
        <dbReference type="ARBA" id="ARBA00004141"/>
    </source>
</evidence>
<protein>
    <submittedName>
        <fullName evidence="7">Uncharacterized protein</fullName>
    </submittedName>
</protein>
<keyword evidence="8" id="KW-1185">Reference proteome</keyword>